<evidence type="ECO:0000256" key="5">
    <source>
        <dbReference type="ARBA" id="ARBA00022737"/>
    </source>
</evidence>
<dbReference type="EMBL" id="AJVK01017017">
    <property type="status" value="NOT_ANNOTATED_CDS"/>
    <property type="molecule type" value="Genomic_DNA"/>
</dbReference>
<dbReference type="PANTHER" id="PTHR13131:SF5">
    <property type="entry name" value="CYSTINOSIN"/>
    <property type="match status" value="1"/>
</dbReference>
<keyword evidence="10" id="KW-1185">Reference proteome</keyword>
<dbReference type="InterPro" id="IPR006603">
    <property type="entry name" value="PQ-loop_rpt"/>
</dbReference>
<dbReference type="PANTHER" id="PTHR13131">
    <property type="entry name" value="CYSTINOSIN"/>
    <property type="match status" value="1"/>
</dbReference>
<dbReference type="GO" id="GO:0005765">
    <property type="term" value="C:lysosomal membrane"/>
    <property type="evidence" value="ECO:0007669"/>
    <property type="project" value="TreeGrafter"/>
</dbReference>
<dbReference type="GO" id="GO:0012505">
    <property type="term" value="C:endomembrane system"/>
    <property type="evidence" value="ECO:0007669"/>
    <property type="project" value="UniProtKB-SubCell"/>
</dbReference>
<proteinExistence type="inferred from homology"/>
<dbReference type="Pfam" id="PF04193">
    <property type="entry name" value="PQ-loop"/>
    <property type="match status" value="1"/>
</dbReference>
<keyword evidence="4" id="KW-0812">Transmembrane</keyword>
<evidence type="ECO:0000256" key="8">
    <source>
        <dbReference type="ARBA" id="ARBA00048473"/>
    </source>
</evidence>
<comment type="similarity">
    <text evidence="2">Belongs to the cystinosin family.</text>
</comment>
<dbReference type="SMART" id="SM00679">
    <property type="entry name" value="CTNS"/>
    <property type="match status" value="1"/>
</dbReference>
<keyword evidence="7" id="KW-0472">Membrane</keyword>
<keyword evidence="3" id="KW-0813">Transport</keyword>
<evidence type="ECO:0000256" key="6">
    <source>
        <dbReference type="ARBA" id="ARBA00022989"/>
    </source>
</evidence>
<evidence type="ECO:0000256" key="3">
    <source>
        <dbReference type="ARBA" id="ARBA00022448"/>
    </source>
</evidence>
<dbReference type="Gene3D" id="1.20.1280.290">
    <property type="match status" value="1"/>
</dbReference>
<dbReference type="VEuPathDB" id="VectorBase:PPAI009705"/>
<dbReference type="EnsemblMetazoa" id="PPAI009705-RA">
    <property type="protein sequence ID" value="PPAI009705-PA"/>
    <property type="gene ID" value="PPAI009705"/>
</dbReference>
<evidence type="ECO:0000256" key="7">
    <source>
        <dbReference type="ARBA" id="ARBA00023136"/>
    </source>
</evidence>
<dbReference type="GO" id="GO:0015184">
    <property type="term" value="F:L-cystine transmembrane transporter activity"/>
    <property type="evidence" value="ECO:0007669"/>
    <property type="project" value="TreeGrafter"/>
</dbReference>
<comment type="catalytic activity">
    <reaction evidence="8">
        <text>L-cystine(out) + H(+)(out) = L-cystine(in) + H(+)(in)</text>
        <dbReference type="Rhea" id="RHEA:66172"/>
        <dbReference type="ChEBI" id="CHEBI:15378"/>
        <dbReference type="ChEBI" id="CHEBI:35491"/>
    </reaction>
    <physiologicalReaction direction="left-to-right" evidence="8">
        <dbReference type="Rhea" id="RHEA:66173"/>
    </physiologicalReaction>
</comment>
<evidence type="ECO:0000256" key="2">
    <source>
        <dbReference type="ARBA" id="ARBA00006855"/>
    </source>
</evidence>
<keyword evidence="5" id="KW-0677">Repeat</keyword>
<evidence type="ECO:0000313" key="10">
    <source>
        <dbReference type="Proteomes" id="UP000092462"/>
    </source>
</evidence>
<dbReference type="InterPro" id="IPR005282">
    <property type="entry name" value="LC_transporter"/>
</dbReference>
<accession>A0A1B0GQD7</accession>
<name>A0A1B0GQD7_PHLPP</name>
<evidence type="ECO:0000256" key="1">
    <source>
        <dbReference type="ARBA" id="ARBA00004127"/>
    </source>
</evidence>
<organism evidence="9 10">
    <name type="scientific">Phlebotomus papatasi</name>
    <name type="common">Sandfly</name>
    <dbReference type="NCBI Taxonomy" id="29031"/>
    <lineage>
        <taxon>Eukaryota</taxon>
        <taxon>Metazoa</taxon>
        <taxon>Ecdysozoa</taxon>
        <taxon>Arthropoda</taxon>
        <taxon>Hexapoda</taxon>
        <taxon>Insecta</taxon>
        <taxon>Pterygota</taxon>
        <taxon>Neoptera</taxon>
        <taxon>Endopterygota</taxon>
        <taxon>Diptera</taxon>
        <taxon>Nematocera</taxon>
        <taxon>Psychodoidea</taxon>
        <taxon>Psychodidae</taxon>
        <taxon>Phlebotomus</taxon>
        <taxon>Phlebotomus</taxon>
    </lineage>
</organism>
<dbReference type="VEuPathDB" id="VectorBase:PPAPM1_010715"/>
<dbReference type="Proteomes" id="UP000092462">
    <property type="component" value="Unassembled WGS sequence"/>
</dbReference>
<reference evidence="9" key="1">
    <citation type="submission" date="2022-08" db="UniProtKB">
        <authorList>
            <consortium name="EnsemblMetazoa"/>
        </authorList>
    </citation>
    <scope>IDENTIFICATION</scope>
    <source>
        <strain evidence="9">Israel</strain>
    </source>
</reference>
<protein>
    <submittedName>
        <fullName evidence="9">Uncharacterized protein</fullName>
    </submittedName>
</protein>
<comment type="subcellular location">
    <subcellularLocation>
        <location evidence="1">Endomembrane system</location>
        <topology evidence="1">Multi-pass membrane protein</topology>
    </subcellularLocation>
</comment>
<evidence type="ECO:0000313" key="9">
    <source>
        <dbReference type="EnsemblMetazoa" id="PPAI009705-PA"/>
    </source>
</evidence>
<sequence>MALFWNSGIQAEYFERFPRGLNPVLVNDVVFSFHTTIALFVVLLQCVIYERGEQRVSTITRGILGIFGIVVTVCAILAAIDIIHWLSFLYVCGYIKLTTTVIMTMPQMFMNYKRKSTVGWSIYGVFIDLTGGVFSMLQMILNAYNY</sequence>
<dbReference type="AlphaFoldDB" id="A0A1B0GQD7"/>
<evidence type="ECO:0000256" key="4">
    <source>
        <dbReference type="ARBA" id="ARBA00022692"/>
    </source>
</evidence>
<keyword evidence="6" id="KW-1133">Transmembrane helix</keyword>